<dbReference type="Gene3D" id="3.30.559.30">
    <property type="entry name" value="Nonribosomal peptide synthetase, condensation domain"/>
    <property type="match status" value="1"/>
</dbReference>
<dbReference type="Pfam" id="PF00698">
    <property type="entry name" value="Acyl_transf_1"/>
    <property type="match status" value="1"/>
</dbReference>
<dbReference type="GO" id="GO:0006633">
    <property type="term" value="P:fatty acid biosynthetic process"/>
    <property type="evidence" value="ECO:0007669"/>
    <property type="project" value="UniProtKB-UniPathway"/>
</dbReference>
<dbReference type="PROSITE" id="PS50075">
    <property type="entry name" value="CARRIER"/>
    <property type="match status" value="2"/>
</dbReference>
<dbReference type="SUPFAM" id="SSF53335">
    <property type="entry name" value="S-adenosyl-L-methionine-dependent methyltransferases"/>
    <property type="match status" value="2"/>
</dbReference>
<dbReference type="PANTHER" id="PTHR43775:SF37">
    <property type="entry name" value="SI:DKEY-61P9.11"/>
    <property type="match status" value="1"/>
</dbReference>
<dbReference type="GO" id="GO:0005737">
    <property type="term" value="C:cytoplasm"/>
    <property type="evidence" value="ECO:0007669"/>
    <property type="project" value="TreeGrafter"/>
</dbReference>
<dbReference type="InterPro" id="IPR050091">
    <property type="entry name" value="PKS_NRPS_Biosynth_Enz"/>
</dbReference>
<comment type="pathway">
    <text evidence="2">Siderophore biosynthesis.</text>
</comment>
<dbReference type="Gene3D" id="3.40.50.150">
    <property type="entry name" value="Vaccinia Virus protein VP39"/>
    <property type="match status" value="2"/>
</dbReference>
<dbReference type="SUPFAM" id="SSF53901">
    <property type="entry name" value="Thiolase-like"/>
    <property type="match status" value="1"/>
</dbReference>
<keyword evidence="7" id="KW-0436">Ligase</keyword>
<dbReference type="GO" id="GO:0004315">
    <property type="term" value="F:3-oxoacyl-[acyl-carrier-protein] synthase activity"/>
    <property type="evidence" value="ECO:0007669"/>
    <property type="project" value="InterPro"/>
</dbReference>
<dbReference type="GO" id="GO:0031177">
    <property type="term" value="F:phosphopantetheine binding"/>
    <property type="evidence" value="ECO:0007669"/>
    <property type="project" value="InterPro"/>
</dbReference>
<feature type="domain" description="Carrier" evidence="12">
    <location>
        <begin position="1818"/>
        <end position="1893"/>
    </location>
</feature>
<gene>
    <name evidence="14" type="ORF">CFY86_17565</name>
</gene>
<dbReference type="SUPFAM" id="SSF47336">
    <property type="entry name" value="ACP-like"/>
    <property type="match status" value="2"/>
</dbReference>
<dbReference type="InterPro" id="IPR032821">
    <property type="entry name" value="PKS_assoc"/>
</dbReference>
<evidence type="ECO:0000256" key="8">
    <source>
        <dbReference type="ARBA" id="ARBA00022679"/>
    </source>
</evidence>
<dbReference type="Pfam" id="PF00109">
    <property type="entry name" value="ketoacyl-synt"/>
    <property type="match status" value="1"/>
</dbReference>
<dbReference type="InterPro" id="IPR006162">
    <property type="entry name" value="Ppantetheine_attach_site"/>
</dbReference>
<dbReference type="InterPro" id="IPR001227">
    <property type="entry name" value="Ac_transferase_dom_sf"/>
</dbReference>
<dbReference type="SUPFAM" id="SSF55048">
    <property type="entry name" value="Probable ACP-binding domain of malonyl-CoA ACP transacylase"/>
    <property type="match status" value="1"/>
</dbReference>
<accession>A0A855EWF9</accession>
<dbReference type="InterPro" id="IPR013968">
    <property type="entry name" value="PKS_KR"/>
</dbReference>
<evidence type="ECO:0000256" key="5">
    <source>
        <dbReference type="ARBA" id="ARBA00022450"/>
    </source>
</evidence>
<dbReference type="SUPFAM" id="SSF51735">
    <property type="entry name" value="NAD(P)-binding Rossmann-fold domains"/>
    <property type="match status" value="2"/>
</dbReference>
<keyword evidence="11" id="KW-0511">Multifunctional enzyme</keyword>
<dbReference type="InterPro" id="IPR014031">
    <property type="entry name" value="Ketoacyl_synth_C"/>
</dbReference>
<dbReference type="SMART" id="SM00824">
    <property type="entry name" value="PKS_TE"/>
    <property type="match status" value="1"/>
</dbReference>
<dbReference type="FunFam" id="3.40.47.10:FF:000042">
    <property type="entry name" value="Polyketide synthase Pks13"/>
    <property type="match status" value="1"/>
</dbReference>
<dbReference type="Pfam" id="PF02801">
    <property type="entry name" value="Ketoacyl-synt_C"/>
    <property type="match status" value="1"/>
</dbReference>
<dbReference type="PROSITE" id="PS52004">
    <property type="entry name" value="KS3_2"/>
    <property type="match status" value="1"/>
</dbReference>
<dbReference type="CDD" id="cd05274">
    <property type="entry name" value="KR_FAS_SDR_x"/>
    <property type="match status" value="1"/>
</dbReference>
<dbReference type="Pfam" id="PF16197">
    <property type="entry name" value="KAsynt_C_assoc"/>
    <property type="match status" value="1"/>
</dbReference>
<dbReference type="CDD" id="cd00833">
    <property type="entry name" value="PKS"/>
    <property type="match status" value="1"/>
</dbReference>
<dbReference type="SUPFAM" id="SSF53474">
    <property type="entry name" value="alpha/beta-Hydrolases"/>
    <property type="match status" value="1"/>
</dbReference>
<dbReference type="RefSeq" id="WP_099843876.1">
    <property type="nucleotide sequence ID" value="NZ_NKYI01000025.1"/>
</dbReference>
<evidence type="ECO:0000256" key="6">
    <source>
        <dbReference type="ARBA" id="ARBA00022553"/>
    </source>
</evidence>
<evidence type="ECO:0000256" key="10">
    <source>
        <dbReference type="ARBA" id="ARBA00023098"/>
    </source>
</evidence>
<organism evidence="14 15">
    <name type="scientific">Raoultella ornithinolytica</name>
    <name type="common">Klebsiella ornithinolytica</name>
    <dbReference type="NCBI Taxonomy" id="54291"/>
    <lineage>
        <taxon>Bacteria</taxon>
        <taxon>Pseudomonadati</taxon>
        <taxon>Pseudomonadota</taxon>
        <taxon>Gammaproteobacteria</taxon>
        <taxon>Enterobacterales</taxon>
        <taxon>Enterobacteriaceae</taxon>
        <taxon>Klebsiella/Raoultella group</taxon>
        <taxon>Raoultella</taxon>
    </lineage>
</organism>
<name>A0A855EWF9_RAOOR</name>
<dbReference type="SUPFAM" id="SSF52777">
    <property type="entry name" value="CoA-dependent acyltransferases"/>
    <property type="match status" value="2"/>
</dbReference>
<dbReference type="Gene3D" id="3.40.50.1820">
    <property type="entry name" value="alpha/beta hydrolase"/>
    <property type="match status" value="1"/>
</dbReference>
<keyword evidence="10" id="KW-0443">Lipid metabolism</keyword>
<dbReference type="Gene3D" id="3.40.366.10">
    <property type="entry name" value="Malonyl-Coenzyme A Acyl Carrier Protein, domain 2"/>
    <property type="match status" value="1"/>
</dbReference>
<dbReference type="Pfam" id="PF08242">
    <property type="entry name" value="Methyltransf_12"/>
    <property type="match status" value="2"/>
</dbReference>
<comment type="caution">
    <text evidence="14">The sequence shown here is derived from an EMBL/GenBank/DDBJ whole genome shotgun (WGS) entry which is preliminary data.</text>
</comment>
<comment type="cofactor">
    <cofactor evidence="1">
        <name>pantetheine 4'-phosphate</name>
        <dbReference type="ChEBI" id="CHEBI:47942"/>
    </cofactor>
</comment>
<evidence type="ECO:0000313" key="14">
    <source>
        <dbReference type="EMBL" id="PIK82929.1"/>
    </source>
</evidence>
<keyword evidence="5" id="KW-0596">Phosphopantetheine</keyword>
<evidence type="ECO:0000256" key="9">
    <source>
        <dbReference type="ARBA" id="ARBA00022832"/>
    </source>
</evidence>
<dbReference type="UniPathway" id="UPA00094"/>
<dbReference type="Gene3D" id="3.30.70.3290">
    <property type="match status" value="1"/>
</dbReference>
<feature type="domain" description="Ketosynthase family 3 (KS3)" evidence="13">
    <location>
        <begin position="26"/>
        <end position="449"/>
    </location>
</feature>
<keyword evidence="6" id="KW-0597">Phosphoprotein</keyword>
<dbReference type="GO" id="GO:0071770">
    <property type="term" value="P:DIM/DIP cell wall layer assembly"/>
    <property type="evidence" value="ECO:0007669"/>
    <property type="project" value="TreeGrafter"/>
</dbReference>
<dbReference type="Gene3D" id="3.40.47.10">
    <property type="match status" value="1"/>
</dbReference>
<dbReference type="PROSITE" id="PS00606">
    <property type="entry name" value="KS3_1"/>
    <property type="match status" value="1"/>
</dbReference>
<dbReference type="InterPro" id="IPR016039">
    <property type="entry name" value="Thiolase-like"/>
</dbReference>
<dbReference type="SMART" id="SM00825">
    <property type="entry name" value="PKS_KS"/>
    <property type="match status" value="1"/>
</dbReference>
<comment type="similarity">
    <text evidence="4">Belongs to the short-chain dehydrogenases/reductases (SDR) family.</text>
</comment>
<evidence type="ECO:0000259" key="12">
    <source>
        <dbReference type="PROSITE" id="PS50075"/>
    </source>
</evidence>
<evidence type="ECO:0000256" key="4">
    <source>
        <dbReference type="ARBA" id="ARBA00006484"/>
    </source>
</evidence>
<dbReference type="GO" id="GO:0009403">
    <property type="term" value="P:toxin biosynthetic process"/>
    <property type="evidence" value="ECO:0007669"/>
    <property type="project" value="UniProtKB-ARBA"/>
</dbReference>
<dbReference type="InterPro" id="IPR020806">
    <property type="entry name" value="PKS_PP-bd"/>
</dbReference>
<dbReference type="InterPro" id="IPR057326">
    <property type="entry name" value="KR_dom"/>
</dbReference>
<dbReference type="SMART" id="SM00822">
    <property type="entry name" value="PKS_KR"/>
    <property type="match status" value="1"/>
</dbReference>
<dbReference type="GO" id="GO:0005886">
    <property type="term" value="C:plasma membrane"/>
    <property type="evidence" value="ECO:0007669"/>
    <property type="project" value="TreeGrafter"/>
</dbReference>
<dbReference type="InterPro" id="IPR016036">
    <property type="entry name" value="Malonyl_transacylase_ACP-bd"/>
</dbReference>
<keyword evidence="8" id="KW-0808">Transferase</keyword>
<dbReference type="SUPFAM" id="SSF52151">
    <property type="entry name" value="FabD/lysophospholipase-like"/>
    <property type="match status" value="1"/>
</dbReference>
<protein>
    <submittedName>
        <fullName evidence="14">Polyketide synthase</fullName>
    </submittedName>
</protein>
<dbReference type="Pfam" id="PF00550">
    <property type="entry name" value="PP-binding"/>
    <property type="match status" value="2"/>
</dbReference>
<sequence length="3163" mass="348910">MDNLRFSSAPTADSIDASIAQHFPDCEPVAVIGYACHFPESPDGETFWKNLLEGRECSRRFAREELLAVGLEAATVDDPHYVNIGTVLENADCFDATLFGYSRQEAESMDPQQRLFLQAVWHALEHAGYAPGAVPHKTGVFASSRMSTYPGREALNVTEVAQVKGLQSLMGNDKDYIATRAAYKLNLHGPALSVQTACSSSLVAVHLACESLRAGESDMAVAGGVALSFPQQAGYRYQPGMIFSPDGHCRPFDASAEGTWAGNGLGCVVLRRLRDALLSGDPIISVILSSAVNNDGNRKVGYTAPSVAGQQAVIEEALMLAAIDDRQIGYIETHGTGTPLGDAIEIEALRNVYAPRPQEQRCALGSVKSNMGHLDTAAGIAGLLKTVLAVSRGQIPPMLHFHSPNPALKLEESPFTIPVSAQAWQDEIRYAGVSSFGIGGTNCHMIVASLPDALKTRLPNADGDRKSTALLLSAASDSALRQLATNYAGALAQNADANNLAFTAMHARRLDLPFRLAVPLNRETAAALSAWATDKSGPPVYSGHGASGKQTWLFTGQGSHWRTMGQAMYRHSTAFADTLDRCFSACSEMLTPSLREAMFNPDSTQLDNMAWAQPAIVAFEIAMAAHWRAEGLKPDFAMGHSVGEFAAAVVCGHYTIEQVMPLVCRRGALMQQCASGAMVAVFANEDTLMPLARRFELDLAANNGTQHTVFSGPEARLAEFCAALSQHDINYRRLSVTGAAHSALLEPILDRFQEACAGLHAEPGQIPLISTLIADVIDESTLNQADYWRRHMRQPVRFIQSIQVAHELGARIFLETGPDAQLVACGQREYRDNAYWIASARRSKEASDVLNQALLQLYAAGVALPWADLLAGDGQRIAAPCYPFDTERYWKDRASRANEPADAALSAGLAVASRAATALDLPRLEALKQCATRLHAIYVDRLVQRCTGDAIEHGVDAITIMRRGRLLPRYQQLLQRLLNNCVVDGDYRCADGRYTRARPIDHQQRESLLTELASYCEGFQAIPDTIARAGDRLYEMMSGAEEPVAIIFPQSASDGVEVLYQEFSFGRYFNQIAAGVLRGILQTRQPRQPLRILEVGGGTGGTTAWLLPELRGVPALEYHFTDISALFTRRAQQKFADYEFVHYNELDLEKEAQSQGFQAQSYDLIVAANVIHATRHIGHTLDNLRPLLKPGGRLLMREITQPMRLFDFVFGPLVLPLQDIGAREGELFLTTDQWQQQCRRAGFSKVEWLPQDGSPTAGMSEHIILATLPGQAVCATSGSAPSDPVLGQALTDSADYLADWSDCAGQPERFNARWQEAWRRLSQRHGDDFPGEPPLVTAPEWLGDVRLSWQNNAFSRGQMRVEARRPDGEWLPLSPAAPLPAPQTHYQWRWTPCNVASVDHPLTFSFSANTLARGDKLAQYGIIHDPQASLLLMVIEESEDTLALAEKVMEALTASTAGLIVVTHRAWRIEENEALSASHHALWALLRVAANEQPERLIAAIDLAENTPGETLHRGLSAVSLSQRWLAARGNTLWLPSLAPNTGCAAELPANVFAGDNRWHLVTGAFGGLGRLAVNWLREKGARRIALLAPRVDESWLRDIEGEQTRVCRCDVGDAGQLATVLDELAANGGIAGAIHAAGVLADAPLQELDHPPLAAVFAVKAQAATQLLQTLRNHGGRYLILYSSAAATLGASGQSAHALACGYLDGLAQQFSTLDAPKTLSVAWGAWGESGRAATPEMLAALASRGMGALSDAEGCWHLEQAVMRGTPWRLAMRVFIDKMPPLQQALFNVGAAGKTATPVIPPADDNAFNGSLSDETAVMAWLKKRIAVQLRLNDPASLLPNQDLLQLGMDSLLFLELSSDIQHYLGVRINAERAWQDLSPHGLAQLICGKPEATPGASQPEVLRHDAGERYMPFPLTPIQHAYWLGRTHLIGYGGVACHVLFEWDKRHDEFDLTVLEKAWNQLIARHDMLRMVVDADGQQRILATTPEYRIAHDDLRMLSPTEQRIALEKRRHELSYRVLPADQWPLFELAVSEIDDCHYRLHMNLDLLQFDVQSFKVMMDDLAQAWRGETLAPLDITFRDYVMAEQARRQTPAWHDAWDYWQEKLPQLPLAPELPLVETAAETPRFTTFKSTIGKKEWQAVKQRWQQQGVTPSAALLTLFATALERWSRTPAFTLNLTFFNRQPIHPQINQLIGDFTSVTLVDFNFSTPVTLQEQMQQTQRRLWQNMAHSEMNGVEVIRELGRLRGSQRQPLMPIVFTSMLGMTLEGMTIDRAMSHLFGEPCYVFTQTPQVWLDHQVMESDDELMFSWYCMDNVLEPGAAEAMFNDYCAILQAVMTSPESLKTSTSGIAGHIPRRRWPLSAQADYDLRDIEQVTLEHPHIQQARAEISDAGALTLDIVMADDPPRLTAASDGHDLARLALPLPEQAQLDELEATWRWLEARALQGIAATLNRHGLFTTPEIAHRFTGIAEALSAQASHQRLLRQWLQCLTEREWLIREGESWRCRIPLSEIAEPQQACPQSQWSQALAQYLDTCIARHDDLFSGRCSPLELLFNESLRVTDALYRDNPASACLNRYTAQIAALCGAERILEVGAGTAATAAPVLEATRNTRQSYHFTDVSAQFLNDARGRFHDQSRVTYALFDINQPLDFSAHPEAGYDLIIAVNVLHDASHVVQTLRRLKLLLNAGGRLLIVEATERNSVFQLASVGFIEGLSGYRDFRRRDEKPMLTLSAWQEVLVQAGFANELAWPAQESSPLRQHLLVARSPGVNRPDKEAVRRDLQQRFGSGLPVLQIRQRETLFAPLHAPSDALVEPAEPMPAAGGNPALEKQVAELWQSLLSRPVARHHDFFESGGDSLMATRMVAQLNQRGIARANLQDLFTHSTLSDFCAHLQACSAGEDNPIPICQGDGDETLFVFHASDGDVSAWLPLTSTLNMRVFGLQAKSPQRFATFDQMIDEYVECIRRQQPHGPYVLAGWSYGAFLAAGAAQRLYARGEPVRIALIDPVCRQDFCCQNRTALLRLLAAGQTPLALAEHFDQQAPDSQLADFISLAKTAGMVSPNLTQQAAEAWLDNITHLLRLLVEHTPGESVPIPCLMVYAAGRPARWTPAETEWQDWINNADDYVIEASHWQIMLELPHVQACARHIKRWLGATSTQPENTL</sequence>
<dbReference type="PANTHER" id="PTHR43775">
    <property type="entry name" value="FATTY ACID SYNTHASE"/>
    <property type="match status" value="1"/>
</dbReference>
<dbReference type="SMART" id="SM00827">
    <property type="entry name" value="PKS_AT"/>
    <property type="match status" value="1"/>
</dbReference>
<dbReference type="InterPro" id="IPR020841">
    <property type="entry name" value="PKS_Beta-ketoAc_synthase_dom"/>
</dbReference>
<dbReference type="InterPro" id="IPR020802">
    <property type="entry name" value="TesA-like"/>
</dbReference>
<reference evidence="14 15" key="1">
    <citation type="submission" date="2017-07" db="EMBL/GenBank/DDBJ databases">
        <title>Raoultella ornithinolytica strain HH3 draft genome.</title>
        <authorList>
            <person name="Duceppe M.-O."/>
            <person name="Huang H."/>
            <person name="Phipps-Todd B."/>
        </authorList>
    </citation>
    <scope>NUCLEOTIDE SEQUENCE [LARGE SCALE GENOMIC DNA]</scope>
    <source>
        <strain evidence="14 15">HH3</strain>
    </source>
</reference>
<dbReference type="GO" id="GO:0016874">
    <property type="term" value="F:ligase activity"/>
    <property type="evidence" value="ECO:0007669"/>
    <property type="project" value="UniProtKB-KW"/>
</dbReference>
<dbReference type="InterPro" id="IPR029063">
    <property type="entry name" value="SAM-dependent_MTases_sf"/>
</dbReference>
<dbReference type="InterPro" id="IPR018201">
    <property type="entry name" value="Ketoacyl_synth_AS"/>
</dbReference>
<dbReference type="InterPro" id="IPR036291">
    <property type="entry name" value="NAD(P)-bd_dom_sf"/>
</dbReference>
<dbReference type="InterPro" id="IPR014030">
    <property type="entry name" value="Ketoacyl_synth_N"/>
</dbReference>
<dbReference type="FunFam" id="3.30.559.10:FF:000023">
    <property type="entry name" value="Non-ribosomal peptide synthetase"/>
    <property type="match status" value="1"/>
</dbReference>
<dbReference type="Pfam" id="PF00668">
    <property type="entry name" value="Condensation"/>
    <property type="match status" value="1"/>
</dbReference>
<evidence type="ECO:0000313" key="15">
    <source>
        <dbReference type="Proteomes" id="UP000229713"/>
    </source>
</evidence>
<dbReference type="InterPro" id="IPR036736">
    <property type="entry name" value="ACP-like_sf"/>
</dbReference>
<feature type="domain" description="Carrier" evidence="12">
    <location>
        <begin position="2824"/>
        <end position="2898"/>
    </location>
</feature>
<dbReference type="InterPro" id="IPR013217">
    <property type="entry name" value="Methyltransf_12"/>
</dbReference>
<proteinExistence type="inferred from homology"/>
<dbReference type="SMART" id="SM00823">
    <property type="entry name" value="PKS_PP"/>
    <property type="match status" value="2"/>
</dbReference>
<evidence type="ECO:0000256" key="2">
    <source>
        <dbReference type="ARBA" id="ARBA00004924"/>
    </source>
</evidence>
<dbReference type="Gene3D" id="3.40.50.720">
    <property type="entry name" value="NAD(P)-binding Rossmann-like Domain"/>
    <property type="match status" value="1"/>
</dbReference>
<dbReference type="InterPro" id="IPR014043">
    <property type="entry name" value="Acyl_transferase_dom"/>
</dbReference>
<evidence type="ECO:0000256" key="7">
    <source>
        <dbReference type="ARBA" id="ARBA00022598"/>
    </source>
</evidence>
<dbReference type="Pfam" id="PF00975">
    <property type="entry name" value="Thioesterase"/>
    <property type="match status" value="1"/>
</dbReference>
<dbReference type="CDD" id="cd19535">
    <property type="entry name" value="Cyc_NRPS"/>
    <property type="match status" value="1"/>
</dbReference>
<dbReference type="InterPro" id="IPR001031">
    <property type="entry name" value="Thioesterase"/>
</dbReference>
<dbReference type="InterPro" id="IPR009081">
    <property type="entry name" value="PP-bd_ACP"/>
</dbReference>
<dbReference type="Proteomes" id="UP000229713">
    <property type="component" value="Unassembled WGS sequence"/>
</dbReference>
<keyword evidence="9" id="KW-0276">Fatty acid metabolism</keyword>
<dbReference type="FunFam" id="3.30.559.30:FF:000006">
    <property type="entry name" value="Yersiniabactin polyketide/non-ribosomal peptide synthetase"/>
    <property type="match status" value="1"/>
</dbReference>
<dbReference type="InterPro" id="IPR057737">
    <property type="entry name" value="Condensation_MtbB-like"/>
</dbReference>
<dbReference type="InterPro" id="IPR023213">
    <property type="entry name" value="CAT-like_dom_sf"/>
</dbReference>
<dbReference type="PROSITE" id="PS00012">
    <property type="entry name" value="PHOSPHOPANTETHEINE"/>
    <property type="match status" value="2"/>
</dbReference>
<comment type="pathway">
    <text evidence="3">Lipid metabolism; fatty acid biosynthesis.</text>
</comment>
<dbReference type="InterPro" id="IPR001242">
    <property type="entry name" value="Condensation_dom"/>
</dbReference>
<dbReference type="InterPro" id="IPR029058">
    <property type="entry name" value="AB_hydrolase_fold"/>
</dbReference>
<dbReference type="Gene3D" id="3.30.559.10">
    <property type="entry name" value="Chloramphenicol acetyltransferase-like domain"/>
    <property type="match status" value="1"/>
</dbReference>
<evidence type="ECO:0000256" key="11">
    <source>
        <dbReference type="ARBA" id="ARBA00023268"/>
    </source>
</evidence>
<evidence type="ECO:0000256" key="1">
    <source>
        <dbReference type="ARBA" id="ARBA00001957"/>
    </source>
</evidence>
<dbReference type="InterPro" id="IPR016035">
    <property type="entry name" value="Acyl_Trfase/lysoPLipase"/>
</dbReference>
<evidence type="ECO:0000256" key="3">
    <source>
        <dbReference type="ARBA" id="ARBA00005194"/>
    </source>
</evidence>
<dbReference type="GO" id="GO:0004312">
    <property type="term" value="F:fatty acid synthase activity"/>
    <property type="evidence" value="ECO:0007669"/>
    <property type="project" value="TreeGrafter"/>
</dbReference>
<dbReference type="Pfam" id="PF08659">
    <property type="entry name" value="KR"/>
    <property type="match status" value="1"/>
</dbReference>
<dbReference type="Gene3D" id="1.10.1200.10">
    <property type="entry name" value="ACP-like"/>
    <property type="match status" value="2"/>
</dbReference>
<evidence type="ECO:0000259" key="13">
    <source>
        <dbReference type="PROSITE" id="PS52004"/>
    </source>
</evidence>
<dbReference type="EMBL" id="NKYI01000025">
    <property type="protein sequence ID" value="PIK82929.1"/>
    <property type="molecule type" value="Genomic_DNA"/>
</dbReference>